<comment type="caution">
    <text evidence="1">The sequence shown here is derived from an EMBL/GenBank/DDBJ whole genome shotgun (WGS) entry which is preliminary data.</text>
</comment>
<organism evidence="1 2">
    <name type="scientific">Trifolium pratense</name>
    <name type="common">Red clover</name>
    <dbReference type="NCBI Taxonomy" id="57577"/>
    <lineage>
        <taxon>Eukaryota</taxon>
        <taxon>Viridiplantae</taxon>
        <taxon>Streptophyta</taxon>
        <taxon>Embryophyta</taxon>
        <taxon>Tracheophyta</taxon>
        <taxon>Spermatophyta</taxon>
        <taxon>Magnoliopsida</taxon>
        <taxon>eudicotyledons</taxon>
        <taxon>Gunneridae</taxon>
        <taxon>Pentapetalae</taxon>
        <taxon>rosids</taxon>
        <taxon>fabids</taxon>
        <taxon>Fabales</taxon>
        <taxon>Fabaceae</taxon>
        <taxon>Papilionoideae</taxon>
        <taxon>50 kb inversion clade</taxon>
        <taxon>NPAAA clade</taxon>
        <taxon>Hologalegina</taxon>
        <taxon>IRL clade</taxon>
        <taxon>Trifolieae</taxon>
        <taxon>Trifolium</taxon>
    </lineage>
</organism>
<evidence type="ECO:0000313" key="1">
    <source>
        <dbReference type="EMBL" id="CAJ2673768.1"/>
    </source>
</evidence>
<gene>
    <name evidence="1" type="ORF">MILVUS5_LOCUS37186</name>
</gene>
<dbReference type="EMBL" id="CASHSV030000716">
    <property type="protein sequence ID" value="CAJ2673768.1"/>
    <property type="molecule type" value="Genomic_DNA"/>
</dbReference>
<sequence>MFENAWLVDPEFDNIVRKCWQNTSVDGVVVHKLDQCAAAMIQRSKDNFQNLRER</sequence>
<evidence type="ECO:0000313" key="2">
    <source>
        <dbReference type="Proteomes" id="UP001177021"/>
    </source>
</evidence>
<name>A0ACB0LWR5_TRIPR</name>
<reference evidence="1" key="1">
    <citation type="submission" date="2023-10" db="EMBL/GenBank/DDBJ databases">
        <authorList>
            <person name="Rodriguez Cubillos JULIANA M."/>
            <person name="De Vega J."/>
        </authorList>
    </citation>
    <scope>NUCLEOTIDE SEQUENCE</scope>
</reference>
<keyword evidence="2" id="KW-1185">Reference proteome</keyword>
<protein>
    <submittedName>
        <fullName evidence="1">Uncharacterized protein</fullName>
    </submittedName>
</protein>
<dbReference type="Proteomes" id="UP001177021">
    <property type="component" value="Unassembled WGS sequence"/>
</dbReference>
<accession>A0ACB0LWR5</accession>
<proteinExistence type="predicted"/>